<organism evidence="2 3">
    <name type="scientific">Parageobacillus thermoglucosidasius</name>
    <name type="common">Geobacillus thermoglucosidasius</name>
    <dbReference type="NCBI Taxonomy" id="1426"/>
    <lineage>
        <taxon>Bacteria</taxon>
        <taxon>Bacillati</taxon>
        <taxon>Bacillota</taxon>
        <taxon>Bacilli</taxon>
        <taxon>Bacillales</taxon>
        <taxon>Anoxybacillaceae</taxon>
        <taxon>Parageobacillus</taxon>
    </lineage>
</organism>
<evidence type="ECO:0000313" key="2">
    <source>
        <dbReference type="EMBL" id="OAT73098.1"/>
    </source>
</evidence>
<keyword evidence="1" id="KW-0812">Transmembrane</keyword>
<proteinExistence type="predicted"/>
<feature type="transmembrane region" description="Helical" evidence="1">
    <location>
        <begin position="99"/>
        <end position="121"/>
    </location>
</feature>
<protein>
    <submittedName>
        <fullName evidence="2">Uncharacterized protein</fullName>
    </submittedName>
</protein>
<evidence type="ECO:0000313" key="3">
    <source>
        <dbReference type="Proteomes" id="UP000078290"/>
    </source>
</evidence>
<dbReference type="EMBL" id="LXMA01000013">
    <property type="protein sequence ID" value="OAT73098.1"/>
    <property type="molecule type" value="Genomic_DNA"/>
</dbReference>
<reference evidence="3" key="1">
    <citation type="submission" date="2016-05" db="EMBL/GenBank/DDBJ databases">
        <authorList>
            <person name="Wang W."/>
            <person name="Zhu L."/>
        </authorList>
    </citation>
    <scope>NUCLEOTIDE SEQUENCE [LARGE SCALE GENOMIC DNA]</scope>
    <source>
        <strain evidence="3">W-2</strain>
    </source>
</reference>
<sequence length="125" mass="14743">MQMEKVILFYWSILSSYTALQRSRGTVSANRADRQHVPWKQSLRFVSKVGRHWFNGNKLYLCTTAEGIIFSHVWTTANRNDAAVAPEWLASLCYASFRVFTLVLQRHLFMFIFLCFLNNIWMNEK</sequence>
<comment type="caution">
    <text evidence="2">The sequence shown here is derived from an EMBL/GenBank/DDBJ whole genome shotgun (WGS) entry which is preliminary data.</text>
</comment>
<evidence type="ECO:0000256" key="1">
    <source>
        <dbReference type="SAM" id="Phobius"/>
    </source>
</evidence>
<keyword evidence="1" id="KW-1133">Transmembrane helix</keyword>
<accession>A0A1B7KSP1</accession>
<name>A0A1B7KSP1_PARTM</name>
<dbReference type="AlphaFoldDB" id="A0A1B7KSP1"/>
<gene>
    <name evidence="2" type="ORF">A7K69_18680</name>
</gene>
<dbReference type="Proteomes" id="UP000078290">
    <property type="component" value="Unassembled WGS sequence"/>
</dbReference>
<keyword evidence="1" id="KW-0472">Membrane</keyword>